<dbReference type="PRINTS" id="PR01226">
    <property type="entry name" value="EXPANSIN"/>
</dbReference>
<organism evidence="4">
    <name type="scientific">Sesamum angustifolium</name>
    <dbReference type="NCBI Taxonomy" id="2727405"/>
    <lineage>
        <taxon>Eukaryota</taxon>
        <taxon>Viridiplantae</taxon>
        <taxon>Streptophyta</taxon>
        <taxon>Embryophyta</taxon>
        <taxon>Tracheophyta</taxon>
        <taxon>Spermatophyta</taxon>
        <taxon>Magnoliopsida</taxon>
        <taxon>eudicotyledons</taxon>
        <taxon>Gunneridae</taxon>
        <taxon>Pentapetalae</taxon>
        <taxon>asterids</taxon>
        <taxon>lamiids</taxon>
        <taxon>Lamiales</taxon>
        <taxon>Pedaliaceae</taxon>
        <taxon>Sesamum</taxon>
    </lineage>
</organism>
<dbReference type="InterPro" id="IPR036749">
    <property type="entry name" value="Expansin_CBD_sf"/>
</dbReference>
<feature type="region of interest" description="Disordered" evidence="2">
    <location>
        <begin position="1"/>
        <end position="22"/>
    </location>
</feature>
<dbReference type="InterPro" id="IPR002963">
    <property type="entry name" value="Expansin"/>
</dbReference>
<reference evidence="4" key="1">
    <citation type="submission" date="2020-06" db="EMBL/GenBank/DDBJ databases">
        <authorList>
            <person name="Li T."/>
            <person name="Hu X."/>
            <person name="Zhang T."/>
            <person name="Song X."/>
            <person name="Zhang H."/>
            <person name="Dai N."/>
            <person name="Sheng W."/>
            <person name="Hou X."/>
            <person name="Wei L."/>
        </authorList>
    </citation>
    <scope>NUCLEOTIDE SEQUENCE</scope>
    <source>
        <strain evidence="4">G01</strain>
        <tissue evidence="4">Leaf</tissue>
    </source>
</reference>
<gene>
    <name evidence="4" type="ORF">Sangu_2129300</name>
</gene>
<dbReference type="AlphaFoldDB" id="A0AAW2LDF3"/>
<dbReference type="InterPro" id="IPR036908">
    <property type="entry name" value="RlpA-like_sf"/>
</dbReference>
<dbReference type="GO" id="GO:0016020">
    <property type="term" value="C:membrane"/>
    <property type="evidence" value="ECO:0007669"/>
    <property type="project" value="UniProtKB-SubCell"/>
</dbReference>
<evidence type="ECO:0000256" key="2">
    <source>
        <dbReference type="SAM" id="MobiDB-lite"/>
    </source>
</evidence>
<dbReference type="PANTHER" id="PTHR31867">
    <property type="entry name" value="EXPANSIN-A15"/>
    <property type="match status" value="1"/>
</dbReference>
<dbReference type="Pfam" id="PF01357">
    <property type="entry name" value="Expansin_C"/>
    <property type="match status" value="1"/>
</dbReference>
<comment type="function">
    <text evidence="1">Causes loosening and extension of plant cell walls by disrupting non-covalent bonding between cellulose microfibrils and matrix glucans. No enzymatic activity has been found.</text>
</comment>
<evidence type="ECO:0000256" key="1">
    <source>
        <dbReference type="RuleBase" id="RU365023"/>
    </source>
</evidence>
<reference evidence="4" key="2">
    <citation type="journal article" date="2024" name="Plant">
        <title>Genomic evolution and insights into agronomic trait innovations of Sesamum species.</title>
        <authorList>
            <person name="Miao H."/>
            <person name="Wang L."/>
            <person name="Qu L."/>
            <person name="Liu H."/>
            <person name="Sun Y."/>
            <person name="Le M."/>
            <person name="Wang Q."/>
            <person name="Wei S."/>
            <person name="Zheng Y."/>
            <person name="Lin W."/>
            <person name="Duan Y."/>
            <person name="Cao H."/>
            <person name="Xiong S."/>
            <person name="Wang X."/>
            <person name="Wei L."/>
            <person name="Li C."/>
            <person name="Ma Q."/>
            <person name="Ju M."/>
            <person name="Zhao R."/>
            <person name="Li G."/>
            <person name="Mu C."/>
            <person name="Tian Q."/>
            <person name="Mei H."/>
            <person name="Zhang T."/>
            <person name="Gao T."/>
            <person name="Zhang H."/>
        </authorList>
    </citation>
    <scope>NUCLEOTIDE SEQUENCE</scope>
    <source>
        <strain evidence="4">G01</strain>
    </source>
</reference>
<comment type="caution">
    <text evidence="4">The sequence shown here is derived from an EMBL/GenBank/DDBJ whole genome shotgun (WGS) entry which is preliminary data.</text>
</comment>
<dbReference type="SUPFAM" id="SSF49590">
    <property type="entry name" value="PHL pollen allergen"/>
    <property type="match status" value="1"/>
</dbReference>
<proteinExistence type="inferred from homology"/>
<keyword evidence="1" id="KW-0964">Secreted</keyword>
<protein>
    <recommendedName>
        <fullName evidence="1">Expansin</fullName>
    </recommendedName>
</protein>
<accession>A0AAW2LDF3</accession>
<dbReference type="GO" id="GO:0009664">
    <property type="term" value="P:plant-type cell wall organization"/>
    <property type="evidence" value="ECO:0007669"/>
    <property type="project" value="InterPro"/>
</dbReference>
<keyword evidence="1" id="KW-0134">Cell wall</keyword>
<evidence type="ECO:0000313" key="4">
    <source>
        <dbReference type="EMBL" id="KAL0317150.1"/>
    </source>
</evidence>
<keyword evidence="1" id="KW-0961">Cell wall biogenesis/degradation</keyword>
<name>A0AAW2LDF3_9LAMI</name>
<dbReference type="InterPro" id="IPR007117">
    <property type="entry name" value="Expansin_CBD"/>
</dbReference>
<feature type="non-terminal residue" evidence="4">
    <location>
        <position position="1"/>
    </location>
</feature>
<dbReference type="SUPFAM" id="SSF50685">
    <property type="entry name" value="Barwin-like endoglucanases"/>
    <property type="match status" value="1"/>
</dbReference>
<sequence length="133" mass="14872">DEPQWCHPGSPPSLSLPPTSAARQTMRCPTKRWLVQSARTHFDLAMPMFLKIAEYRAGIVPVSYRRDIVEGLGEGVEDGLDGNEPEWGQNWQSNAVLVGQSLSFRVKASDHRSSTSWNMVLLTGNSGRHRQKL</sequence>
<dbReference type="Gene3D" id="2.40.40.10">
    <property type="entry name" value="RlpA-like domain"/>
    <property type="match status" value="1"/>
</dbReference>
<feature type="domain" description="Expansin-like CBD" evidence="3">
    <location>
        <begin position="86"/>
        <end position="119"/>
    </location>
</feature>
<dbReference type="EMBL" id="JACGWK010000014">
    <property type="protein sequence ID" value="KAL0317150.1"/>
    <property type="molecule type" value="Genomic_DNA"/>
</dbReference>
<comment type="subcellular location">
    <subcellularLocation>
        <location evidence="1">Secreted</location>
        <location evidence="1">Cell wall</location>
    </subcellularLocation>
    <subcellularLocation>
        <location evidence="1">Membrane</location>
        <topology evidence="1">Peripheral membrane protein</topology>
    </subcellularLocation>
</comment>
<comment type="similarity">
    <text evidence="1">Belongs to the expansin family. Expansin A subfamily.</text>
</comment>
<evidence type="ECO:0000259" key="3">
    <source>
        <dbReference type="Pfam" id="PF01357"/>
    </source>
</evidence>